<keyword evidence="4 6" id="KW-0012">Acyltransferase</keyword>
<dbReference type="PROSITE" id="PS01313">
    <property type="entry name" value="LIPB"/>
    <property type="match status" value="1"/>
</dbReference>
<evidence type="ECO:0000256" key="6">
    <source>
        <dbReference type="HAMAP-Rule" id="MF_00013"/>
    </source>
</evidence>
<dbReference type="KEGG" id="mmai:sS8_3330"/>
<comment type="miscellaneous">
    <text evidence="6">In the reaction, the free carboxyl group of octanoic acid is attached via an amide linkage to the epsilon-amino group of a specific lysine residue of lipoyl domains of lipoate-dependent enzymes.</text>
</comment>
<evidence type="ECO:0000256" key="2">
    <source>
        <dbReference type="ARBA" id="ARBA00022490"/>
    </source>
</evidence>
<dbReference type="Proteomes" id="UP000266313">
    <property type="component" value="Chromosome"/>
</dbReference>
<dbReference type="UniPathway" id="UPA00538">
    <property type="reaction ID" value="UER00592"/>
</dbReference>
<dbReference type="InterPro" id="IPR020605">
    <property type="entry name" value="Octanoyltransferase_CS"/>
</dbReference>
<evidence type="ECO:0000256" key="3">
    <source>
        <dbReference type="ARBA" id="ARBA00022679"/>
    </source>
</evidence>
<keyword evidence="2 6" id="KW-0963">Cytoplasm</keyword>
<dbReference type="RefSeq" id="WP_119630502.1">
    <property type="nucleotide sequence ID" value="NZ_AP017928.1"/>
</dbReference>
<dbReference type="PIRSF" id="PIRSF016262">
    <property type="entry name" value="LPLase"/>
    <property type="match status" value="1"/>
</dbReference>
<evidence type="ECO:0000256" key="7">
    <source>
        <dbReference type="PIRNR" id="PIRNR016262"/>
    </source>
</evidence>
<dbReference type="FunFam" id="3.30.930.10:FF:000020">
    <property type="entry name" value="Octanoyltransferase"/>
    <property type="match status" value="1"/>
</dbReference>
<evidence type="ECO:0000256" key="9">
    <source>
        <dbReference type="PIRSR" id="PIRSR016262-2"/>
    </source>
</evidence>
<dbReference type="InterPro" id="IPR000544">
    <property type="entry name" value="Octanoyltransferase"/>
</dbReference>
<feature type="site" description="Lowers pKa of active site Cys" evidence="6 10">
    <location>
        <position position="137"/>
    </location>
</feature>
<dbReference type="HAMAP" id="MF_00013">
    <property type="entry name" value="LipB"/>
    <property type="match status" value="1"/>
</dbReference>
<dbReference type="PANTHER" id="PTHR10993:SF7">
    <property type="entry name" value="LIPOYLTRANSFERASE 2, MITOCHONDRIAL-RELATED"/>
    <property type="match status" value="1"/>
</dbReference>
<evidence type="ECO:0000313" key="13">
    <source>
        <dbReference type="Proteomes" id="UP000266313"/>
    </source>
</evidence>
<comment type="pathway">
    <text evidence="1 6 7">Protein modification; protein lipoylation via endogenous pathway; protein N(6)-(lipoyl)lysine from octanoyl-[acyl-carrier-protein]: step 1/2.</text>
</comment>
<proteinExistence type="inferred from homology"/>
<dbReference type="GO" id="GO:0005737">
    <property type="term" value="C:cytoplasm"/>
    <property type="evidence" value="ECO:0007669"/>
    <property type="project" value="UniProtKB-SubCell"/>
</dbReference>
<evidence type="ECO:0000256" key="8">
    <source>
        <dbReference type="PIRSR" id="PIRSR016262-1"/>
    </source>
</evidence>
<dbReference type="NCBIfam" id="NF010925">
    <property type="entry name" value="PRK14345.1"/>
    <property type="match status" value="1"/>
</dbReference>
<dbReference type="NCBIfam" id="TIGR00214">
    <property type="entry name" value="lipB"/>
    <property type="match status" value="1"/>
</dbReference>
<dbReference type="EC" id="2.3.1.181" evidence="6 7"/>
<dbReference type="AlphaFoldDB" id="A0A250KUD0"/>
<dbReference type="EMBL" id="AP017928">
    <property type="protein sequence ID" value="BBA35268.1"/>
    <property type="molecule type" value="Genomic_DNA"/>
</dbReference>
<feature type="domain" description="BPL/LPL catalytic" evidence="11">
    <location>
        <begin position="34"/>
        <end position="209"/>
    </location>
</feature>
<dbReference type="PANTHER" id="PTHR10993">
    <property type="entry name" value="OCTANOYLTRANSFERASE"/>
    <property type="match status" value="1"/>
</dbReference>
<protein>
    <recommendedName>
        <fullName evidence="6 7">Octanoyltransferase</fullName>
        <ecNumber evidence="6 7">2.3.1.181</ecNumber>
    </recommendedName>
    <alternativeName>
        <fullName evidence="6">Lipoate-protein ligase B</fullName>
    </alternativeName>
    <alternativeName>
        <fullName evidence="6">Lipoyl/octanoyl transferase</fullName>
    </alternativeName>
    <alternativeName>
        <fullName evidence="6">Octanoyl-[acyl-carrier-protein]-protein N-octanoyltransferase</fullName>
    </alternativeName>
</protein>
<dbReference type="Gene3D" id="3.30.930.10">
    <property type="entry name" value="Bira Bifunctional Protein, Domain 2"/>
    <property type="match status" value="1"/>
</dbReference>
<reference evidence="12 13" key="1">
    <citation type="submission" date="2016-12" db="EMBL/GenBank/DDBJ databases">
        <title>Genome sequencing of Methylocaldum marinum.</title>
        <authorList>
            <person name="Takeuchi M."/>
            <person name="Kamagata Y."/>
            <person name="Hiraoka S."/>
            <person name="Oshima K."/>
            <person name="Hattori M."/>
            <person name="Iwasaki W."/>
        </authorList>
    </citation>
    <scope>NUCLEOTIDE SEQUENCE [LARGE SCALE GENOMIC DNA]</scope>
    <source>
        <strain evidence="12 13">S8</strain>
    </source>
</reference>
<keyword evidence="3 6" id="KW-0808">Transferase</keyword>
<comment type="catalytic activity">
    <reaction evidence="6 7">
        <text>octanoyl-[ACP] + L-lysyl-[protein] = N(6)-octanoyl-L-lysyl-[protein] + holo-[ACP] + H(+)</text>
        <dbReference type="Rhea" id="RHEA:17665"/>
        <dbReference type="Rhea" id="RHEA-COMP:9636"/>
        <dbReference type="Rhea" id="RHEA-COMP:9685"/>
        <dbReference type="Rhea" id="RHEA-COMP:9752"/>
        <dbReference type="Rhea" id="RHEA-COMP:9928"/>
        <dbReference type="ChEBI" id="CHEBI:15378"/>
        <dbReference type="ChEBI" id="CHEBI:29969"/>
        <dbReference type="ChEBI" id="CHEBI:64479"/>
        <dbReference type="ChEBI" id="CHEBI:78463"/>
        <dbReference type="ChEBI" id="CHEBI:78809"/>
        <dbReference type="EC" id="2.3.1.181"/>
    </reaction>
</comment>
<feature type="binding site" evidence="6 9">
    <location>
        <begin position="140"/>
        <end position="142"/>
    </location>
    <ligand>
        <name>substrate</name>
    </ligand>
</feature>
<dbReference type="SUPFAM" id="SSF55681">
    <property type="entry name" value="Class II aaRS and biotin synthetases"/>
    <property type="match status" value="1"/>
</dbReference>
<evidence type="ECO:0000256" key="10">
    <source>
        <dbReference type="PIRSR" id="PIRSR016262-3"/>
    </source>
</evidence>
<dbReference type="CDD" id="cd16444">
    <property type="entry name" value="LipB"/>
    <property type="match status" value="1"/>
</dbReference>
<keyword evidence="13" id="KW-1185">Reference proteome</keyword>
<feature type="binding site" evidence="6 9">
    <location>
        <begin position="73"/>
        <end position="80"/>
    </location>
    <ligand>
        <name>substrate</name>
    </ligand>
</feature>
<feature type="active site" description="Acyl-thioester intermediate" evidence="6 8">
    <location>
        <position position="171"/>
    </location>
</feature>
<dbReference type="GO" id="GO:0009249">
    <property type="term" value="P:protein lipoylation"/>
    <property type="evidence" value="ECO:0007669"/>
    <property type="project" value="InterPro"/>
</dbReference>
<comment type="function">
    <text evidence="5 6 7">Catalyzes the transfer of endogenously produced octanoic acid from octanoyl-acyl-carrier-protein onto the lipoyl domains of lipoate-dependent enzymes. Lipoyl-ACP can also act as a substrate although octanoyl-ACP is likely to be the physiological substrate.</text>
</comment>
<dbReference type="Pfam" id="PF21948">
    <property type="entry name" value="LplA-B_cat"/>
    <property type="match status" value="1"/>
</dbReference>
<dbReference type="GO" id="GO:0033819">
    <property type="term" value="F:lipoyl(octanoyl) transferase activity"/>
    <property type="evidence" value="ECO:0007669"/>
    <property type="project" value="UniProtKB-EC"/>
</dbReference>
<sequence length="215" mass="23721">MNDSAEALRLYNLGLTDYQATWRAMQQFTEQRDEDTPDELWLLEHHPVYTLGLNGDIRHMIRTTDIPVVKTDRGGQITYHGPGQLVAYVLVDLRRKNLGVKRLVGALENAVIGLLGQYGLRARTRQGAPGVYVDGRKIASLGLRVRKGCSYHGLSLNVSADLSPFSAINPCGHAGLEVTSLTALDVAVHPHEVAAPLTVEIMQTLNYERVIPSRD</sequence>
<evidence type="ECO:0000256" key="4">
    <source>
        <dbReference type="ARBA" id="ARBA00023315"/>
    </source>
</evidence>
<dbReference type="OrthoDB" id="9787061at2"/>
<evidence type="ECO:0000256" key="1">
    <source>
        <dbReference type="ARBA" id="ARBA00004821"/>
    </source>
</evidence>
<name>A0A250KUD0_9GAMM</name>
<evidence type="ECO:0000256" key="5">
    <source>
        <dbReference type="ARBA" id="ARBA00024732"/>
    </source>
</evidence>
<gene>
    <name evidence="6" type="primary">lipB</name>
    <name evidence="12" type="ORF">sS8_3330</name>
</gene>
<comment type="subcellular location">
    <subcellularLocation>
        <location evidence="6">Cytoplasm</location>
    </subcellularLocation>
</comment>
<organism evidence="12 13">
    <name type="scientific">Methylocaldum marinum</name>
    <dbReference type="NCBI Taxonomy" id="1432792"/>
    <lineage>
        <taxon>Bacteria</taxon>
        <taxon>Pseudomonadati</taxon>
        <taxon>Pseudomonadota</taxon>
        <taxon>Gammaproteobacteria</taxon>
        <taxon>Methylococcales</taxon>
        <taxon>Methylococcaceae</taxon>
        <taxon>Methylocaldum</taxon>
    </lineage>
</organism>
<dbReference type="InterPro" id="IPR045864">
    <property type="entry name" value="aa-tRNA-synth_II/BPL/LPL"/>
</dbReference>
<accession>A0A250KUD0</accession>
<dbReference type="NCBIfam" id="NF010922">
    <property type="entry name" value="PRK14342.1"/>
    <property type="match status" value="1"/>
</dbReference>
<comment type="similarity">
    <text evidence="6 7">Belongs to the LipB family.</text>
</comment>
<feature type="binding site" evidence="6 9">
    <location>
        <begin position="153"/>
        <end position="155"/>
    </location>
    <ligand>
        <name>substrate</name>
    </ligand>
</feature>
<evidence type="ECO:0000259" key="11">
    <source>
        <dbReference type="PROSITE" id="PS51733"/>
    </source>
</evidence>
<evidence type="ECO:0000313" key="12">
    <source>
        <dbReference type="EMBL" id="BBA35268.1"/>
    </source>
</evidence>
<dbReference type="PROSITE" id="PS51733">
    <property type="entry name" value="BPL_LPL_CATALYTIC"/>
    <property type="match status" value="1"/>
</dbReference>
<dbReference type="InterPro" id="IPR004143">
    <property type="entry name" value="BPL_LPL_catalytic"/>
</dbReference>